<protein>
    <submittedName>
        <fullName evidence="7">GntR family transcriptional regulator</fullName>
    </submittedName>
</protein>
<evidence type="ECO:0000256" key="3">
    <source>
        <dbReference type="ARBA" id="ARBA00023015"/>
    </source>
</evidence>
<proteinExistence type="inferred from homology"/>
<dbReference type="PANTHER" id="PTHR46577">
    <property type="entry name" value="HTH-TYPE TRANSCRIPTIONAL REGULATORY PROTEIN GABR"/>
    <property type="match status" value="1"/>
</dbReference>
<dbReference type="CDD" id="cd07377">
    <property type="entry name" value="WHTH_GntR"/>
    <property type="match status" value="1"/>
</dbReference>
<dbReference type="InterPro" id="IPR015424">
    <property type="entry name" value="PyrdxlP-dep_Trfase"/>
</dbReference>
<dbReference type="PROSITE" id="PS50949">
    <property type="entry name" value="HTH_GNTR"/>
    <property type="match status" value="1"/>
</dbReference>
<gene>
    <name evidence="7" type="ORF">N805_10535</name>
</gene>
<dbReference type="GO" id="GO:0030170">
    <property type="term" value="F:pyridoxal phosphate binding"/>
    <property type="evidence" value="ECO:0007669"/>
    <property type="project" value="InterPro"/>
</dbReference>
<dbReference type="SUPFAM" id="SSF46785">
    <property type="entry name" value="Winged helix' DNA-binding domain"/>
    <property type="match status" value="1"/>
</dbReference>
<dbReference type="CDD" id="cd00609">
    <property type="entry name" value="AAT_like"/>
    <property type="match status" value="1"/>
</dbReference>
<dbReference type="SUPFAM" id="SSF53383">
    <property type="entry name" value="PLP-dependent transferases"/>
    <property type="match status" value="1"/>
</dbReference>
<dbReference type="InterPro" id="IPR051446">
    <property type="entry name" value="HTH_trans_reg/aminotransferase"/>
</dbReference>
<dbReference type="PANTHER" id="PTHR46577:SF2">
    <property type="entry name" value="TRANSCRIPTIONAL REGULATORY PROTEIN"/>
    <property type="match status" value="1"/>
</dbReference>
<dbReference type="InterPro" id="IPR036390">
    <property type="entry name" value="WH_DNA-bd_sf"/>
</dbReference>
<dbReference type="AlphaFoldDB" id="A0AAU8S3G1"/>
<keyword evidence="3" id="KW-0805">Transcription regulation</keyword>
<dbReference type="EMBL" id="CP010979">
    <property type="protein sequence ID" value="AJQ47627.1"/>
    <property type="molecule type" value="Genomic_DNA"/>
</dbReference>
<dbReference type="Gene3D" id="1.10.10.10">
    <property type="entry name" value="Winged helix-like DNA-binding domain superfamily/Winged helix DNA-binding domain"/>
    <property type="match status" value="1"/>
</dbReference>
<organism evidence="7 8">
    <name type="scientific">Pseudomonas putida S13.1.2</name>
    <dbReference type="NCBI Taxonomy" id="1384061"/>
    <lineage>
        <taxon>Bacteria</taxon>
        <taxon>Pseudomonadati</taxon>
        <taxon>Pseudomonadota</taxon>
        <taxon>Gammaproteobacteria</taxon>
        <taxon>Pseudomonadales</taxon>
        <taxon>Pseudomonadaceae</taxon>
        <taxon>Pseudomonas</taxon>
    </lineage>
</organism>
<dbReference type="InterPro" id="IPR036388">
    <property type="entry name" value="WH-like_DNA-bd_sf"/>
</dbReference>
<dbReference type="RefSeq" id="WP_028613662.1">
    <property type="nucleotide sequence ID" value="NZ_CP010979.1"/>
</dbReference>
<dbReference type="Pfam" id="PF00155">
    <property type="entry name" value="Aminotran_1_2"/>
    <property type="match status" value="1"/>
</dbReference>
<dbReference type="Gene3D" id="3.40.640.10">
    <property type="entry name" value="Type I PLP-dependent aspartate aminotransferase-like (Major domain)"/>
    <property type="match status" value="1"/>
</dbReference>
<dbReference type="InterPro" id="IPR015421">
    <property type="entry name" value="PyrdxlP-dep_Trfase_major"/>
</dbReference>
<dbReference type="GO" id="GO:0003700">
    <property type="term" value="F:DNA-binding transcription factor activity"/>
    <property type="evidence" value="ECO:0007669"/>
    <property type="project" value="InterPro"/>
</dbReference>
<name>A0AAU8S3G1_PSEPU</name>
<feature type="domain" description="HTH gntR-type" evidence="6">
    <location>
        <begin position="4"/>
        <end position="72"/>
    </location>
</feature>
<evidence type="ECO:0000313" key="8">
    <source>
        <dbReference type="Proteomes" id="UP000033260"/>
    </source>
</evidence>
<dbReference type="InterPro" id="IPR000524">
    <property type="entry name" value="Tscrpt_reg_HTH_GntR"/>
</dbReference>
<keyword evidence="5" id="KW-0804">Transcription</keyword>
<dbReference type="Pfam" id="PF00392">
    <property type="entry name" value="GntR"/>
    <property type="match status" value="1"/>
</dbReference>
<dbReference type="InterPro" id="IPR004839">
    <property type="entry name" value="Aminotransferase_I/II_large"/>
</dbReference>
<accession>A0AAU8S3G1</accession>
<evidence type="ECO:0000256" key="1">
    <source>
        <dbReference type="ARBA" id="ARBA00005384"/>
    </source>
</evidence>
<comment type="similarity">
    <text evidence="1">In the C-terminal section; belongs to the class-I pyridoxal-phosphate-dependent aminotransferase family.</text>
</comment>
<reference evidence="7 8" key="1">
    <citation type="submission" date="2015-02" db="EMBL/GenBank/DDBJ databases">
        <title>Complete Genome Sequencing of Pseudomonas putida S13.1.2.</title>
        <authorList>
            <person name="Chong T.M."/>
            <person name="Chan K.G."/>
            <person name="Dessaux Y."/>
        </authorList>
    </citation>
    <scope>NUCLEOTIDE SEQUENCE [LARGE SCALE GENOMIC DNA]</scope>
    <source>
        <strain evidence="7 8">S13.1.2</strain>
    </source>
</reference>
<dbReference type="GO" id="GO:0003677">
    <property type="term" value="F:DNA binding"/>
    <property type="evidence" value="ECO:0007669"/>
    <property type="project" value="UniProtKB-KW"/>
</dbReference>
<evidence type="ECO:0000256" key="5">
    <source>
        <dbReference type="ARBA" id="ARBA00023163"/>
    </source>
</evidence>
<keyword evidence="4" id="KW-0238">DNA-binding</keyword>
<dbReference type="SMART" id="SM00345">
    <property type="entry name" value="HTH_GNTR"/>
    <property type="match status" value="1"/>
</dbReference>
<evidence type="ECO:0000256" key="4">
    <source>
        <dbReference type="ARBA" id="ARBA00023125"/>
    </source>
</evidence>
<evidence type="ECO:0000259" key="6">
    <source>
        <dbReference type="PROSITE" id="PS50949"/>
    </source>
</evidence>
<dbReference type="Proteomes" id="UP000033260">
    <property type="component" value="Chromosome"/>
</dbReference>
<evidence type="ECO:0000256" key="2">
    <source>
        <dbReference type="ARBA" id="ARBA00022898"/>
    </source>
</evidence>
<sequence>MPRVTLAQQVADAVEQQIRTGVLKVGDRLPSLREYMRLHGHSKNTVITAYEILASKGLVEARHGQGFFVGAQVQAAEVDETPPYTRAMDTIWMMRQQFVREPGLAPLGEGFAPVAWLQDMRLDKFTRQAMRSGAGNLFRYGNRLGNPGLRQSLVRKLASYAISATPRQIVTTHGANHALDLIIRRFVVPGDAVLVENPGYYPLFGKLQLHGARLLSVPRLADGPDMDALEAMLRVERPRLLFIQSVCHNPTGSDISPAKAHRLLQLAERHDLLLVEDDALADFKPSSALKVAALDQLRRSLYIGSFSKSVSAALRVGYIAGSKEAIDELADLQMMLHTSCSELCERTADVILSEGHFLRHLMRLQDRVREATAGGLRVLDELGAEVFCRPEQSLYLWARFPGIEDTAVLTREVQGRGVMLAPGAIFQTNQKAVTPWTRLNVAYLQEPVFAQCIRP</sequence>
<evidence type="ECO:0000313" key="7">
    <source>
        <dbReference type="EMBL" id="AJQ47627.1"/>
    </source>
</evidence>
<keyword evidence="2" id="KW-0663">Pyridoxal phosphate</keyword>